<gene>
    <name evidence="1" type="ORF">NM688_g285</name>
</gene>
<name>A0ACC1TF25_9APHY</name>
<proteinExistence type="predicted"/>
<organism evidence="1 2">
    <name type="scientific">Phlebia brevispora</name>
    <dbReference type="NCBI Taxonomy" id="194682"/>
    <lineage>
        <taxon>Eukaryota</taxon>
        <taxon>Fungi</taxon>
        <taxon>Dikarya</taxon>
        <taxon>Basidiomycota</taxon>
        <taxon>Agaricomycotina</taxon>
        <taxon>Agaricomycetes</taxon>
        <taxon>Polyporales</taxon>
        <taxon>Meruliaceae</taxon>
        <taxon>Phlebia</taxon>
    </lineage>
</organism>
<protein>
    <submittedName>
        <fullName evidence="1">Uncharacterized protein</fullName>
    </submittedName>
</protein>
<dbReference type="EMBL" id="JANHOG010000020">
    <property type="protein sequence ID" value="KAJ3559546.1"/>
    <property type="molecule type" value="Genomic_DNA"/>
</dbReference>
<keyword evidence="2" id="KW-1185">Reference proteome</keyword>
<sequence length="833" mass="90292">MSSQIFSDSDLGKAATERSSKDLIRVKNLLLTASFTDGAQWPPSTPGKPKLQPIHVTLTISHSISIAAATDNLDHSINYSTLSATITELSKSRAFASSEDFIDEAHARCLAQFPGVQEFSITLTRPKALLQPASTEFTSTRIRGNEMLTEIFSIIGMECDPIVGINACEREQAQAVKFDISVRRTTKAGPRRNSFPSRELFLKVLKVRDSFLVALDVSFVADITLNTIGQVQSVTVRGGKPNALSCAEAAEVEITRTQPSSVQAPVPSTGLIQPSNGAHKVAIALGSNLGDRFANVESALRLIETTPSQYRGDGPELYASVVDTSFMYETEPMYVTDQPKFINCACMIETNIAPLLLLKILKDIETAVGRVVSFRNGPRAIDVDILAYDDEVIDTRSADQRSTLDNLAGQLVVPHPRLIEREFVLRPLNDFMPDYQHPVLRRTVNEIFTSLIAAQPTDTPMMNMVTPFPQYPVSSDTDSSEKVPLIPSVPKTATWWTFPSCNSRPSRHKTYLMVTLNATPDSFSDGSDNNTVPAALTYATSSVAAGADIIDIGGYSTRPGAVYVSTEEELDRVVPVVQAIRALSATSDSDEDRAVKEQTGRTLLSVDTFRWEVAEAAVKAGANCINDVYSFTGRDYPVEKAGEEHLLKMRQVARDLAVPVVLMHSRGEASANKDYSQYAYAADTSGSGAVSEGIRVELGRKVDVIVKGKGGIRRWFVIVDPGIGFSKSVEGNVEILRHCCSITGRVTLADGARNPLLGYPTLIGASRKSFLGLLLEKPDPAGTYAGRKTTAKERDSATAAAVACAVQQGAAVIRVHDVLRLGDVVRVASELWS</sequence>
<dbReference type="Proteomes" id="UP001148662">
    <property type="component" value="Unassembled WGS sequence"/>
</dbReference>
<evidence type="ECO:0000313" key="1">
    <source>
        <dbReference type="EMBL" id="KAJ3559546.1"/>
    </source>
</evidence>
<comment type="caution">
    <text evidence="1">The sequence shown here is derived from an EMBL/GenBank/DDBJ whole genome shotgun (WGS) entry which is preliminary data.</text>
</comment>
<reference evidence="1" key="1">
    <citation type="submission" date="2022-07" db="EMBL/GenBank/DDBJ databases">
        <title>Genome Sequence of Phlebia brevispora.</title>
        <authorList>
            <person name="Buettner E."/>
        </authorList>
    </citation>
    <scope>NUCLEOTIDE SEQUENCE</scope>
    <source>
        <strain evidence="1">MPL23</strain>
    </source>
</reference>
<accession>A0ACC1TF25</accession>
<evidence type="ECO:0000313" key="2">
    <source>
        <dbReference type="Proteomes" id="UP001148662"/>
    </source>
</evidence>